<keyword evidence="17" id="KW-1185">Reference proteome</keyword>
<dbReference type="PANTHER" id="PTHR17490">
    <property type="entry name" value="SUA5"/>
    <property type="match status" value="1"/>
</dbReference>
<evidence type="ECO:0000256" key="14">
    <source>
        <dbReference type="SAM" id="Phobius"/>
    </source>
</evidence>
<dbReference type="InterPro" id="IPR000791">
    <property type="entry name" value="Gpr1/Fun34/SatP-like"/>
</dbReference>
<dbReference type="Pfam" id="PF01300">
    <property type="entry name" value="Sua5_yciO_yrdC"/>
    <property type="match status" value="1"/>
</dbReference>
<evidence type="ECO:0000256" key="2">
    <source>
        <dbReference type="ARBA" id="ARBA00004496"/>
    </source>
</evidence>
<accession>A0AAD8G0H0</accession>
<feature type="transmembrane region" description="Helical" evidence="14">
    <location>
        <begin position="870"/>
        <end position="889"/>
    </location>
</feature>
<reference evidence="16" key="1">
    <citation type="submission" date="2022-02" db="EMBL/GenBank/DDBJ databases">
        <title>Atlantic sturgeon de novo genome assembly.</title>
        <authorList>
            <person name="Stock M."/>
            <person name="Klopp C."/>
            <person name="Guiguen Y."/>
            <person name="Cabau C."/>
            <person name="Parinello H."/>
            <person name="Santidrian Yebra-Pimentel E."/>
            <person name="Kuhl H."/>
            <person name="Dirks R.P."/>
            <person name="Guessner J."/>
            <person name="Wuertz S."/>
            <person name="Du K."/>
            <person name="Schartl M."/>
        </authorList>
    </citation>
    <scope>NUCLEOTIDE SEQUENCE</scope>
    <source>
        <strain evidence="16">STURGEONOMICS-FGT-2020</strain>
        <tissue evidence="16">Whole blood</tissue>
    </source>
</reference>
<keyword evidence="10 14" id="KW-1133">Transmembrane helix</keyword>
<evidence type="ECO:0000313" key="16">
    <source>
        <dbReference type="EMBL" id="KAK1163068.1"/>
    </source>
</evidence>
<dbReference type="SUPFAM" id="SSF55821">
    <property type="entry name" value="YrdC/RibB"/>
    <property type="match status" value="1"/>
</dbReference>
<dbReference type="GO" id="GO:0061710">
    <property type="term" value="F:L-threonylcarbamoyladenylate synthase"/>
    <property type="evidence" value="ECO:0007669"/>
    <property type="project" value="UniProtKB-EC"/>
</dbReference>
<dbReference type="GO" id="GO:0000049">
    <property type="term" value="F:tRNA binding"/>
    <property type="evidence" value="ECO:0007669"/>
    <property type="project" value="TreeGrafter"/>
</dbReference>
<feature type="transmembrane region" description="Helical" evidence="14">
    <location>
        <begin position="489"/>
        <end position="514"/>
    </location>
</feature>
<feature type="transmembrane region" description="Helical" evidence="14">
    <location>
        <begin position="626"/>
        <end position="646"/>
    </location>
</feature>
<evidence type="ECO:0000256" key="6">
    <source>
        <dbReference type="ARBA" id="ARBA00015492"/>
    </source>
</evidence>
<dbReference type="PANTHER" id="PTHR17490:SF14">
    <property type="entry name" value="THREONYLCARBAMOYL-AMP SYNTHASE"/>
    <property type="match status" value="1"/>
</dbReference>
<keyword evidence="11 14" id="KW-0472">Membrane</keyword>
<evidence type="ECO:0000256" key="3">
    <source>
        <dbReference type="ARBA" id="ARBA00005587"/>
    </source>
</evidence>
<comment type="subcellular location">
    <subcellularLocation>
        <location evidence="2">Cytoplasm</location>
    </subcellularLocation>
    <subcellularLocation>
        <location evidence="1">Membrane</location>
        <topology evidence="1">Multi-pass membrane protein</topology>
    </subcellularLocation>
</comment>
<feature type="transmembrane region" description="Helical" evidence="14">
    <location>
        <begin position="709"/>
        <end position="731"/>
    </location>
</feature>
<feature type="transmembrane region" description="Helical" evidence="14">
    <location>
        <begin position="438"/>
        <end position="458"/>
    </location>
</feature>
<feature type="transmembrane region" description="Helical" evidence="14">
    <location>
        <begin position="372"/>
        <end position="392"/>
    </location>
</feature>
<evidence type="ECO:0000313" key="17">
    <source>
        <dbReference type="Proteomes" id="UP001230051"/>
    </source>
</evidence>
<dbReference type="InterPro" id="IPR017945">
    <property type="entry name" value="DHBP_synth_RibB-like_a/b_dom"/>
</dbReference>
<feature type="region of interest" description="Disordered" evidence="13">
    <location>
        <begin position="1"/>
        <end position="21"/>
    </location>
</feature>
<gene>
    <name evidence="16" type="ORF">AOXY_G16430</name>
</gene>
<evidence type="ECO:0000256" key="10">
    <source>
        <dbReference type="ARBA" id="ARBA00022989"/>
    </source>
</evidence>
<keyword evidence="8" id="KW-0808">Transferase</keyword>
<feature type="transmembrane region" description="Helical" evidence="14">
    <location>
        <begin position="896"/>
        <end position="915"/>
    </location>
</feature>
<dbReference type="GO" id="GO:0006450">
    <property type="term" value="P:regulation of translational fidelity"/>
    <property type="evidence" value="ECO:0007669"/>
    <property type="project" value="TreeGrafter"/>
</dbReference>
<dbReference type="EC" id="2.7.7.87" evidence="5"/>
<evidence type="ECO:0000256" key="8">
    <source>
        <dbReference type="ARBA" id="ARBA00022679"/>
    </source>
</evidence>
<evidence type="ECO:0000256" key="12">
    <source>
        <dbReference type="ARBA" id="ARBA00048366"/>
    </source>
</evidence>
<dbReference type="Pfam" id="PF01184">
    <property type="entry name" value="Gpr1_Fun34_YaaH"/>
    <property type="match status" value="1"/>
</dbReference>
<comment type="catalytic activity">
    <reaction evidence="12">
        <text>L-threonine + hydrogencarbonate + ATP = L-threonylcarbamoyladenylate + diphosphate + H2O</text>
        <dbReference type="Rhea" id="RHEA:36407"/>
        <dbReference type="ChEBI" id="CHEBI:15377"/>
        <dbReference type="ChEBI" id="CHEBI:17544"/>
        <dbReference type="ChEBI" id="CHEBI:30616"/>
        <dbReference type="ChEBI" id="CHEBI:33019"/>
        <dbReference type="ChEBI" id="CHEBI:57926"/>
        <dbReference type="ChEBI" id="CHEBI:73682"/>
        <dbReference type="EC" id="2.7.7.87"/>
    </reaction>
</comment>
<name>A0AAD8G0H0_ACIOX</name>
<dbReference type="GO" id="GO:0003725">
    <property type="term" value="F:double-stranded RNA binding"/>
    <property type="evidence" value="ECO:0007669"/>
    <property type="project" value="InterPro"/>
</dbReference>
<dbReference type="InterPro" id="IPR050156">
    <property type="entry name" value="TC-AMP_synthase_SUA5"/>
</dbReference>
<dbReference type="PROSITE" id="PS51163">
    <property type="entry name" value="YRDC"/>
    <property type="match status" value="1"/>
</dbReference>
<feature type="transmembrane region" description="Helical" evidence="14">
    <location>
        <begin position="327"/>
        <end position="352"/>
    </location>
</feature>
<feature type="transmembrane region" description="Helical" evidence="14">
    <location>
        <begin position="658"/>
        <end position="678"/>
    </location>
</feature>
<evidence type="ECO:0000256" key="4">
    <source>
        <dbReference type="ARBA" id="ARBA00007663"/>
    </source>
</evidence>
<evidence type="ECO:0000256" key="5">
    <source>
        <dbReference type="ARBA" id="ARBA00012584"/>
    </source>
</evidence>
<feature type="domain" description="YrdC-like" evidence="15">
    <location>
        <begin position="984"/>
        <end position="1179"/>
    </location>
</feature>
<dbReference type="Proteomes" id="UP001230051">
    <property type="component" value="Unassembled WGS sequence"/>
</dbReference>
<organism evidence="16 17">
    <name type="scientific">Acipenser oxyrinchus oxyrinchus</name>
    <dbReference type="NCBI Taxonomy" id="40147"/>
    <lineage>
        <taxon>Eukaryota</taxon>
        <taxon>Metazoa</taxon>
        <taxon>Chordata</taxon>
        <taxon>Craniata</taxon>
        <taxon>Vertebrata</taxon>
        <taxon>Euteleostomi</taxon>
        <taxon>Actinopterygii</taxon>
        <taxon>Chondrostei</taxon>
        <taxon>Acipenseriformes</taxon>
        <taxon>Acipenseridae</taxon>
        <taxon>Acipenser</taxon>
    </lineage>
</organism>
<keyword evidence="7" id="KW-0963">Cytoplasm</keyword>
<feature type="transmembrane region" description="Helical" evidence="14">
    <location>
        <begin position="839"/>
        <end position="858"/>
    </location>
</feature>
<dbReference type="Gene3D" id="3.90.870.10">
    <property type="entry name" value="DHBP synthase"/>
    <property type="match status" value="1"/>
</dbReference>
<feature type="transmembrane region" description="Helical" evidence="14">
    <location>
        <begin position="465"/>
        <end position="483"/>
    </location>
</feature>
<feature type="transmembrane region" description="Helical" evidence="14">
    <location>
        <begin position="809"/>
        <end position="827"/>
    </location>
</feature>
<comment type="similarity">
    <text evidence="3">Belongs to the acetate uptake transporter (AceTr) (TC 2.A.96) family.</text>
</comment>
<feature type="transmembrane region" description="Helical" evidence="14">
    <location>
        <begin position="592"/>
        <end position="614"/>
    </location>
</feature>
<evidence type="ECO:0000256" key="7">
    <source>
        <dbReference type="ARBA" id="ARBA00022490"/>
    </source>
</evidence>
<feature type="transmembrane region" description="Helical" evidence="14">
    <location>
        <begin position="567"/>
        <end position="586"/>
    </location>
</feature>
<evidence type="ECO:0000256" key="11">
    <source>
        <dbReference type="ARBA" id="ARBA00023136"/>
    </source>
</evidence>
<sequence length="1201" mass="128436">MKHQQQDCLDEASVSRSTALRSPVQTAARNVNATQQGCLDEASVSRSTALCSPVQAAARKVKATQQDCLDEASVSRSTALRSPVQAAARNVKATQQDCLDEASVSRSTALCSPVQAAARKVKATQQDCLDEASVSRSTALRSPVQTAARNVKATQQDCLDEASVSRSTALRSPVQAAECNVKATQQDCLDEASVSRSTALCSPVQAAARKVKATQQDCLDEASVSRSTALRSPVQAAECNVKATQQDCLDEASVSRSTALCSPVQAAARNMKATQQDCLDEASVSRSTALRSPVQTAARNVKATQQDCLDEASRWAKSREKRMSEGFASVFYSEPSVLGLLANVISAFYVALQNFTGAVTGQAATGVENTIAGVHLILIGGVVQLLAGLLTFRKYDHLAGTTFLAFSALWGSYGTTRIIAGAYELLSLGANSIAAPQISKAAVAGLVAYTGVAFVVSFCSATANYVMPFVFGAITVTLVFEAVGQFATWALVVAGVAQLVIVLFGLYGAAALLLKGIYQRHVLPGFGNALFDVLLLGARIKPSQRRQASRGEDEEEKKKNSKYAEPMALGNMSDVVSAVILAFYCFSYTPSFLVGALWVSLNATAQLLASYYAYLRNDVFHGTKFALHYAYWLVQAWEAFVVSVLLGGEGDGVGRARAGMLGGWFFLVASLLLCLLSLNRDKTELFQNSLFALLAVSTLPQIPRGSRSLFFGVVCSLYALLCLYVSFISLVNSIAEKVLLPLGVRLVSAPRLQAALFRLKRHFCHAQDMPPLGGPSEHRAQLPDALFFLCNGLAALSALQPSLPDSQRSQLAVPWVLIPGTLVQLYVSRLQVRGGRRFGPTLPFSYAAVWAVWTWLRFAGPLLGISNPSLHGFSVGAVAFLVINAFIIIMAAYSNLVLLTLAVLMEGLIVCFLLFTLHTLRLPLEGVFLALFSVVCMYGATASFANYLFERKLLPMGPPLIQAGKSNKGEPAPPACPTPGSRKTSGLQSIAGILESGGVCGIPSDTVYTLAASCKHPAAIERIYNIKDRPLEKPICLTIGNLKQLEAVAPPFSPLLWEFMRNVYPGGIGCIVRKGEWLKKLGVGLAYDYVGTKDSIMIRISDLTVTTHLLDMTGPLAITSANPSGQPDSTHHDMVVTRLGDKLDGVLCDGDSTELVSSTVVICTKIDEGKLSFLREGAVPAAKVLQIFERVKSKMGFSEAA</sequence>
<feature type="transmembrane region" description="Helical" evidence="14">
    <location>
        <begin position="927"/>
        <end position="949"/>
    </location>
</feature>
<dbReference type="EMBL" id="JAGXEW010000015">
    <property type="protein sequence ID" value="KAK1163068.1"/>
    <property type="molecule type" value="Genomic_DNA"/>
</dbReference>
<evidence type="ECO:0000256" key="1">
    <source>
        <dbReference type="ARBA" id="ARBA00004141"/>
    </source>
</evidence>
<dbReference type="GO" id="GO:0016020">
    <property type="term" value="C:membrane"/>
    <property type="evidence" value="ECO:0007669"/>
    <property type="project" value="UniProtKB-SubCell"/>
</dbReference>
<dbReference type="FunFam" id="3.90.870.10:FF:000010">
    <property type="entry name" value="Si:ch211-153b23.4"/>
    <property type="match status" value="1"/>
</dbReference>
<evidence type="ECO:0000259" key="15">
    <source>
        <dbReference type="PROSITE" id="PS51163"/>
    </source>
</evidence>
<proteinExistence type="inferred from homology"/>
<comment type="caution">
    <text evidence="16">The sequence shown here is derived from an EMBL/GenBank/DDBJ whole genome shotgun (WGS) entry which is preliminary data.</text>
</comment>
<feature type="transmembrane region" description="Helical" evidence="14">
    <location>
        <begin position="404"/>
        <end position="426"/>
    </location>
</feature>
<comment type="similarity">
    <text evidence="4">Belongs to the SUA5 family.</text>
</comment>
<evidence type="ECO:0000256" key="9">
    <source>
        <dbReference type="ARBA" id="ARBA00022692"/>
    </source>
</evidence>
<protein>
    <recommendedName>
        <fullName evidence="6">Threonylcarbamoyl-AMP synthase</fullName>
        <ecNumber evidence="5">2.7.7.87</ecNumber>
    </recommendedName>
</protein>
<dbReference type="AlphaFoldDB" id="A0AAD8G0H0"/>
<keyword evidence="9 14" id="KW-0812">Transmembrane</keyword>
<dbReference type="GO" id="GO:0005737">
    <property type="term" value="C:cytoplasm"/>
    <property type="evidence" value="ECO:0007669"/>
    <property type="project" value="UniProtKB-SubCell"/>
</dbReference>
<evidence type="ECO:0000256" key="13">
    <source>
        <dbReference type="SAM" id="MobiDB-lite"/>
    </source>
</evidence>
<dbReference type="InterPro" id="IPR006070">
    <property type="entry name" value="Sua5-like_dom"/>
</dbReference>